<accession>A0A2J6QTD8</accession>
<feature type="compositionally biased region" description="Basic and acidic residues" evidence="1">
    <location>
        <begin position="105"/>
        <end position="125"/>
    </location>
</feature>
<name>A0A2J6QTD8_HYAVF</name>
<feature type="compositionally biased region" description="Basic and acidic residues" evidence="1">
    <location>
        <begin position="82"/>
        <end position="95"/>
    </location>
</feature>
<dbReference type="AlphaFoldDB" id="A0A2J6QTD8"/>
<organism evidence="2 3">
    <name type="scientific">Hyaloscypha variabilis (strain UAMH 11265 / GT02V1 / F)</name>
    <name type="common">Meliniomyces variabilis</name>
    <dbReference type="NCBI Taxonomy" id="1149755"/>
    <lineage>
        <taxon>Eukaryota</taxon>
        <taxon>Fungi</taxon>
        <taxon>Dikarya</taxon>
        <taxon>Ascomycota</taxon>
        <taxon>Pezizomycotina</taxon>
        <taxon>Leotiomycetes</taxon>
        <taxon>Helotiales</taxon>
        <taxon>Hyaloscyphaceae</taxon>
        <taxon>Hyaloscypha</taxon>
        <taxon>Hyaloscypha variabilis</taxon>
    </lineage>
</organism>
<proteinExistence type="predicted"/>
<feature type="region of interest" description="Disordered" evidence="1">
    <location>
        <begin position="82"/>
        <end position="144"/>
    </location>
</feature>
<dbReference type="Proteomes" id="UP000235786">
    <property type="component" value="Unassembled WGS sequence"/>
</dbReference>
<reference evidence="2 3" key="1">
    <citation type="submission" date="2016-04" db="EMBL/GenBank/DDBJ databases">
        <title>A degradative enzymes factory behind the ericoid mycorrhizal symbiosis.</title>
        <authorList>
            <consortium name="DOE Joint Genome Institute"/>
            <person name="Martino E."/>
            <person name="Morin E."/>
            <person name="Grelet G."/>
            <person name="Kuo A."/>
            <person name="Kohler A."/>
            <person name="Daghino S."/>
            <person name="Barry K."/>
            <person name="Choi C."/>
            <person name="Cichocki N."/>
            <person name="Clum A."/>
            <person name="Copeland A."/>
            <person name="Hainaut M."/>
            <person name="Haridas S."/>
            <person name="Labutti K."/>
            <person name="Lindquist E."/>
            <person name="Lipzen A."/>
            <person name="Khouja H.-R."/>
            <person name="Murat C."/>
            <person name="Ohm R."/>
            <person name="Olson A."/>
            <person name="Spatafora J."/>
            <person name="Veneault-Fourrey C."/>
            <person name="Henrissat B."/>
            <person name="Grigoriev I."/>
            <person name="Martin F."/>
            <person name="Perotto S."/>
        </authorList>
    </citation>
    <scope>NUCLEOTIDE SEQUENCE [LARGE SCALE GENOMIC DNA]</scope>
    <source>
        <strain evidence="2 3">F</strain>
    </source>
</reference>
<evidence type="ECO:0000313" key="3">
    <source>
        <dbReference type="Proteomes" id="UP000235786"/>
    </source>
</evidence>
<protein>
    <submittedName>
        <fullName evidence="2">Uncharacterized protein</fullName>
    </submittedName>
</protein>
<gene>
    <name evidence="2" type="ORF">L207DRAFT_574130</name>
</gene>
<dbReference type="EMBL" id="KZ613973">
    <property type="protein sequence ID" value="PMD29523.1"/>
    <property type="molecule type" value="Genomic_DNA"/>
</dbReference>
<keyword evidence="3" id="KW-1185">Reference proteome</keyword>
<evidence type="ECO:0000313" key="2">
    <source>
        <dbReference type="EMBL" id="PMD29523.1"/>
    </source>
</evidence>
<evidence type="ECO:0000256" key="1">
    <source>
        <dbReference type="SAM" id="MobiDB-lite"/>
    </source>
</evidence>
<feature type="compositionally biased region" description="Polar residues" evidence="1">
    <location>
        <begin position="135"/>
        <end position="144"/>
    </location>
</feature>
<sequence>MTEMQDESLIIANGQELVVLGYAEIKFRSAKYWWKRYTMNFFIVEESLPLPVILGNRFMGFTGIFLVDKVLLPVLVKNKRVGGEESKEAAKRREEEAEAEAAAQEENKDSMDHTDSSGESRRDDSNGDSSSSSGTVNASTQQTG</sequence>